<dbReference type="Gene3D" id="2.40.70.10">
    <property type="entry name" value="Acid Proteases"/>
    <property type="match status" value="1"/>
</dbReference>
<dbReference type="InterPro" id="IPR021109">
    <property type="entry name" value="Peptidase_aspartic_dom_sf"/>
</dbReference>
<evidence type="ECO:0000313" key="2">
    <source>
        <dbReference type="Proteomes" id="UP000054279"/>
    </source>
</evidence>
<dbReference type="OrthoDB" id="1750432at2759"/>
<name>A0A0C9UPT4_SPHS4</name>
<proteinExistence type="predicted"/>
<dbReference type="EMBL" id="KN837250">
    <property type="protein sequence ID" value="KIJ31002.1"/>
    <property type="molecule type" value="Genomic_DNA"/>
</dbReference>
<gene>
    <name evidence="1" type="ORF">M422DRAFT_267419</name>
</gene>
<sequence>MAMQGSSAQLTGTISARLQYEDIDETREFDVLNLDKYDIVLGTPFLYQHQVVMSLNPMRVIIGTAVSQPLASNYNVVRIASLTAAATEIDLERVRETLKKEAMDLCRTAEEYL</sequence>
<accession>A0A0C9UPT4</accession>
<keyword evidence="2" id="KW-1185">Reference proteome</keyword>
<dbReference type="HOGENOM" id="CLU_2135116_0_0_1"/>
<dbReference type="Proteomes" id="UP000054279">
    <property type="component" value="Unassembled WGS sequence"/>
</dbReference>
<reference evidence="1 2" key="1">
    <citation type="submission" date="2014-06" db="EMBL/GenBank/DDBJ databases">
        <title>Evolutionary Origins and Diversification of the Mycorrhizal Mutualists.</title>
        <authorList>
            <consortium name="DOE Joint Genome Institute"/>
            <consortium name="Mycorrhizal Genomics Consortium"/>
            <person name="Kohler A."/>
            <person name="Kuo A."/>
            <person name="Nagy L.G."/>
            <person name="Floudas D."/>
            <person name="Copeland A."/>
            <person name="Barry K.W."/>
            <person name="Cichocki N."/>
            <person name="Veneault-Fourrey C."/>
            <person name="LaButti K."/>
            <person name="Lindquist E.A."/>
            <person name="Lipzen A."/>
            <person name="Lundell T."/>
            <person name="Morin E."/>
            <person name="Murat C."/>
            <person name="Riley R."/>
            <person name="Ohm R."/>
            <person name="Sun H."/>
            <person name="Tunlid A."/>
            <person name="Henrissat B."/>
            <person name="Grigoriev I.V."/>
            <person name="Hibbett D.S."/>
            <person name="Martin F."/>
        </authorList>
    </citation>
    <scope>NUCLEOTIDE SEQUENCE [LARGE SCALE GENOMIC DNA]</scope>
    <source>
        <strain evidence="1 2">SS14</strain>
    </source>
</reference>
<organism evidence="1 2">
    <name type="scientific">Sphaerobolus stellatus (strain SS14)</name>
    <dbReference type="NCBI Taxonomy" id="990650"/>
    <lineage>
        <taxon>Eukaryota</taxon>
        <taxon>Fungi</taxon>
        <taxon>Dikarya</taxon>
        <taxon>Basidiomycota</taxon>
        <taxon>Agaricomycotina</taxon>
        <taxon>Agaricomycetes</taxon>
        <taxon>Phallomycetidae</taxon>
        <taxon>Geastrales</taxon>
        <taxon>Sphaerobolaceae</taxon>
        <taxon>Sphaerobolus</taxon>
    </lineage>
</organism>
<evidence type="ECO:0000313" key="1">
    <source>
        <dbReference type="EMBL" id="KIJ31002.1"/>
    </source>
</evidence>
<dbReference type="AlphaFoldDB" id="A0A0C9UPT4"/>
<protein>
    <submittedName>
        <fullName evidence="1">Uncharacterized protein</fullName>
    </submittedName>
</protein>